<protein>
    <submittedName>
        <fullName evidence="1">Uncharacterized protein</fullName>
    </submittedName>
</protein>
<reference evidence="1" key="1">
    <citation type="submission" date="2015-04" db="UniProtKB">
        <authorList>
            <consortium name="EnsemblPlants"/>
        </authorList>
    </citation>
    <scope>IDENTIFICATION</scope>
</reference>
<dbReference type="AlphaFoldDB" id="A0A0E0CD96"/>
<evidence type="ECO:0000313" key="1">
    <source>
        <dbReference type="EnsemblPlants" id="OMERI01G41530.1"/>
    </source>
</evidence>
<dbReference type="eggNOG" id="ENOG502R5B0">
    <property type="taxonomic scope" value="Eukaryota"/>
</dbReference>
<organism evidence="1">
    <name type="scientific">Oryza meridionalis</name>
    <dbReference type="NCBI Taxonomy" id="40149"/>
    <lineage>
        <taxon>Eukaryota</taxon>
        <taxon>Viridiplantae</taxon>
        <taxon>Streptophyta</taxon>
        <taxon>Embryophyta</taxon>
        <taxon>Tracheophyta</taxon>
        <taxon>Spermatophyta</taxon>
        <taxon>Magnoliopsida</taxon>
        <taxon>Liliopsida</taxon>
        <taxon>Poales</taxon>
        <taxon>Poaceae</taxon>
        <taxon>BOP clade</taxon>
        <taxon>Oryzoideae</taxon>
        <taxon>Oryzeae</taxon>
        <taxon>Oryzinae</taxon>
        <taxon>Oryza</taxon>
    </lineage>
</organism>
<reference evidence="1" key="2">
    <citation type="submission" date="2018-05" db="EMBL/GenBank/DDBJ databases">
        <title>OmerRS3 (Oryza meridionalis Reference Sequence Version 3).</title>
        <authorList>
            <person name="Zhang J."/>
            <person name="Kudrna D."/>
            <person name="Lee S."/>
            <person name="Talag J."/>
            <person name="Welchert J."/>
            <person name="Wing R.A."/>
        </authorList>
    </citation>
    <scope>NUCLEOTIDE SEQUENCE [LARGE SCALE GENOMIC DNA]</scope>
    <source>
        <strain evidence="1">cv. OR44</strain>
    </source>
</reference>
<accession>A0A0E0CD96</accession>
<dbReference type="EnsemblPlants" id="OMERI01G41530.1">
    <property type="protein sequence ID" value="OMERI01G41530.1"/>
    <property type="gene ID" value="OMERI01G41530"/>
</dbReference>
<evidence type="ECO:0000313" key="2">
    <source>
        <dbReference type="Proteomes" id="UP000008021"/>
    </source>
</evidence>
<name>A0A0E0CD96_9ORYZ</name>
<keyword evidence="2" id="KW-1185">Reference proteome</keyword>
<sequence length="294" mass="33120">MASPSLPPPFPGIMEVYRNLPPHFIVECKVSESGQRAVDMFDGGDMKLHCCAYKVGPIEAQRMLKKGSATKLASSYLFLSSFCHPAACSVENYMISGALVVSCVDGTFRKWLMNTPVTDLISPEGHLLPLLRDMITSLVGLVESLLNHGKYIENLTINDLYIKYTCGHQPKLQVLHENAQSVTEVKPDEIWGNVRNIVERWMMSKINGSGVQWPEESKGVVEPLLTSIIAATSNRAIYNTTIPWDYIRLCKNTYKHFDELPDQLKDVLEDCNGIIRKMDEWESDPVIEPRTENM</sequence>
<dbReference type="HOGENOM" id="CLU_066742_0_0_1"/>
<dbReference type="Proteomes" id="UP000008021">
    <property type="component" value="Chromosome 1"/>
</dbReference>
<dbReference type="Gramene" id="OMERI01G41530.1">
    <property type="protein sequence ID" value="OMERI01G41530.1"/>
    <property type="gene ID" value="OMERI01G41530"/>
</dbReference>
<proteinExistence type="predicted"/>